<evidence type="ECO:0000256" key="7">
    <source>
        <dbReference type="PROSITE-ProRule" id="PRU00042"/>
    </source>
</evidence>
<dbReference type="InterPro" id="IPR011333">
    <property type="entry name" value="SKP1/BTB/POZ_sf"/>
</dbReference>
<dbReference type="OrthoDB" id="10261408at2759"/>
<feature type="domain" description="C2H2-type" evidence="10">
    <location>
        <begin position="306"/>
        <end position="333"/>
    </location>
</feature>
<dbReference type="SUPFAM" id="SSF54695">
    <property type="entry name" value="POZ domain"/>
    <property type="match status" value="1"/>
</dbReference>
<keyword evidence="6" id="KW-0539">Nucleus</keyword>
<evidence type="ECO:0000259" key="10">
    <source>
        <dbReference type="PROSITE" id="PS50157"/>
    </source>
</evidence>
<dbReference type="AlphaFoldDB" id="A0A3B4BQR4"/>
<evidence type="ECO:0000259" key="9">
    <source>
        <dbReference type="PROSITE" id="PS50097"/>
    </source>
</evidence>
<dbReference type="GeneTree" id="ENSGT00940000158401"/>
<keyword evidence="2" id="KW-0479">Metal-binding</keyword>
<dbReference type="Ensembl" id="ENSPNAT00000013109.2">
    <property type="protein sequence ID" value="ENSPNAP00000000876.1"/>
    <property type="gene ID" value="ENSPNAG00000007788.2"/>
</dbReference>
<organism evidence="11 12">
    <name type="scientific">Pygocentrus nattereri</name>
    <name type="common">Red-bellied piranha</name>
    <dbReference type="NCBI Taxonomy" id="42514"/>
    <lineage>
        <taxon>Eukaryota</taxon>
        <taxon>Metazoa</taxon>
        <taxon>Chordata</taxon>
        <taxon>Craniata</taxon>
        <taxon>Vertebrata</taxon>
        <taxon>Euteleostomi</taxon>
        <taxon>Actinopterygii</taxon>
        <taxon>Neopterygii</taxon>
        <taxon>Teleostei</taxon>
        <taxon>Ostariophysi</taxon>
        <taxon>Characiformes</taxon>
        <taxon>Characoidei</taxon>
        <taxon>Pygocentrus</taxon>
    </lineage>
</organism>
<dbReference type="Gene3D" id="3.30.160.60">
    <property type="entry name" value="Classic Zinc Finger"/>
    <property type="match status" value="3"/>
</dbReference>
<accession>A0A3B4BQR4</accession>
<evidence type="ECO:0000313" key="12">
    <source>
        <dbReference type="Proteomes" id="UP001501920"/>
    </source>
</evidence>
<feature type="region of interest" description="Disordered" evidence="8">
    <location>
        <begin position="422"/>
        <end position="452"/>
    </location>
</feature>
<dbReference type="SMART" id="SM00225">
    <property type="entry name" value="BTB"/>
    <property type="match status" value="1"/>
</dbReference>
<feature type="domain" description="BTB" evidence="9">
    <location>
        <begin position="24"/>
        <end position="89"/>
    </location>
</feature>
<evidence type="ECO:0000256" key="6">
    <source>
        <dbReference type="ARBA" id="ARBA00023242"/>
    </source>
</evidence>
<dbReference type="GO" id="GO:0005634">
    <property type="term" value="C:nucleus"/>
    <property type="evidence" value="ECO:0007669"/>
    <property type="project" value="UniProtKB-SubCell"/>
</dbReference>
<dbReference type="FunFam" id="3.30.160.60:FF:000398">
    <property type="entry name" value="Zinc finger and BTB domain-containing protein 2"/>
    <property type="match status" value="1"/>
</dbReference>
<evidence type="ECO:0000256" key="4">
    <source>
        <dbReference type="ARBA" id="ARBA00022771"/>
    </source>
</evidence>
<dbReference type="Pfam" id="PF00096">
    <property type="entry name" value="zf-C2H2"/>
    <property type="match status" value="2"/>
</dbReference>
<evidence type="ECO:0000256" key="5">
    <source>
        <dbReference type="ARBA" id="ARBA00022833"/>
    </source>
</evidence>
<dbReference type="Pfam" id="PF00651">
    <property type="entry name" value="BTB"/>
    <property type="match status" value="1"/>
</dbReference>
<keyword evidence="4 7" id="KW-0863">Zinc-finger</keyword>
<dbReference type="SUPFAM" id="SSF57667">
    <property type="entry name" value="beta-beta-alpha zinc fingers"/>
    <property type="match status" value="2"/>
</dbReference>
<evidence type="ECO:0000256" key="2">
    <source>
        <dbReference type="ARBA" id="ARBA00022723"/>
    </source>
</evidence>
<dbReference type="InterPro" id="IPR013087">
    <property type="entry name" value="Znf_C2H2_type"/>
</dbReference>
<dbReference type="GeneID" id="108428691"/>
<dbReference type="SMART" id="SM00355">
    <property type="entry name" value="ZnF_C2H2"/>
    <property type="match status" value="4"/>
</dbReference>
<dbReference type="Proteomes" id="UP001501920">
    <property type="component" value="Chromosome 10"/>
</dbReference>
<dbReference type="GO" id="GO:0000981">
    <property type="term" value="F:DNA-binding transcription factor activity, RNA polymerase II-specific"/>
    <property type="evidence" value="ECO:0007669"/>
    <property type="project" value="TreeGrafter"/>
</dbReference>
<dbReference type="CTD" id="393129"/>
<evidence type="ECO:0000256" key="3">
    <source>
        <dbReference type="ARBA" id="ARBA00022737"/>
    </source>
</evidence>
<feature type="domain" description="C2H2-type" evidence="10">
    <location>
        <begin position="211"/>
        <end position="238"/>
    </location>
</feature>
<protein>
    <recommendedName>
        <fullName evidence="13">Zinc finger and BTB domain containing 2b</fullName>
    </recommendedName>
</protein>
<sequence length="452" mass="50840">MELAHHGLVLLQRLSAQREYGFLCDCTVAIGDVYFKAHKAVLAAFSDYFRMLFIHQDSECVRLKPSDIQPEIFSYLLNLMYTGKLTTQMIDPHHLEQGVKFLHAYPLLQEASLLIHPEAQCVPLTNSLYGIQISDQPCGWPSRNKTCKRHTCPENSGEALTQSFSEAIETKSINSVDVHSQESPTEIPATTSIQHITSGIMRRNSSFRKHYTCNHCGSRFSQRCQLKEHLLLHANQSFEHHVSPMVDGYTMELEGQDAEDEVLRVDSDDVSDTDLQMRRDNTPPPSDIADIDNLEALEREVKRRKFECPTCGRKFIQKSHWREHMYIHTGKPYKCSACGKSFCRASQASRHVCLIQGTESYTMVNKQSMVLCGGEDNSQVEALFLSSSRRYKCSVCALPFCSPSEVLKHQCLTQGTVIPVQDDPSGEHANGTSIAEESVPNTGSVTMSTEEV</sequence>
<name>A0A3B4BQR4_PYGNA</name>
<keyword evidence="3" id="KW-0677">Repeat</keyword>
<evidence type="ECO:0000313" key="11">
    <source>
        <dbReference type="Ensembl" id="ENSPNAP00000000876.1"/>
    </source>
</evidence>
<reference evidence="11" key="2">
    <citation type="submission" date="2025-08" db="UniProtKB">
        <authorList>
            <consortium name="Ensembl"/>
        </authorList>
    </citation>
    <scope>IDENTIFICATION</scope>
</reference>
<proteinExistence type="predicted"/>
<feature type="domain" description="C2H2-type" evidence="10">
    <location>
        <begin position="333"/>
        <end position="360"/>
    </location>
</feature>
<dbReference type="STRING" id="42514.ENSPNAP00000000876"/>
<dbReference type="GO" id="GO:0008270">
    <property type="term" value="F:zinc ion binding"/>
    <property type="evidence" value="ECO:0007669"/>
    <property type="project" value="UniProtKB-KW"/>
</dbReference>
<keyword evidence="5" id="KW-0862">Zinc</keyword>
<evidence type="ECO:0008006" key="13">
    <source>
        <dbReference type="Google" id="ProtNLM"/>
    </source>
</evidence>
<dbReference type="PANTHER" id="PTHR24394:SF53">
    <property type="entry name" value="ZINC FINGER AND BTB DOMAIN CONTAINING 2"/>
    <property type="match status" value="1"/>
</dbReference>
<dbReference type="Gene3D" id="3.30.710.10">
    <property type="entry name" value="Potassium Channel Kv1.1, Chain A"/>
    <property type="match status" value="1"/>
</dbReference>
<reference evidence="11" key="3">
    <citation type="submission" date="2025-09" db="UniProtKB">
        <authorList>
            <consortium name="Ensembl"/>
        </authorList>
    </citation>
    <scope>IDENTIFICATION</scope>
</reference>
<comment type="subcellular location">
    <subcellularLocation>
        <location evidence="1">Nucleus</location>
    </subcellularLocation>
</comment>
<dbReference type="PROSITE" id="PS50097">
    <property type="entry name" value="BTB"/>
    <property type="match status" value="1"/>
</dbReference>
<dbReference type="PANTHER" id="PTHR24394">
    <property type="entry name" value="ZINC FINGER PROTEIN"/>
    <property type="match status" value="1"/>
</dbReference>
<dbReference type="PROSITE" id="PS00028">
    <property type="entry name" value="ZINC_FINGER_C2H2_1"/>
    <property type="match status" value="2"/>
</dbReference>
<reference evidence="11 12" key="1">
    <citation type="submission" date="2020-10" db="EMBL/GenBank/DDBJ databases">
        <title>Pygocentrus nattereri (red-bellied piranha) genome, fPygNat1, primary haplotype.</title>
        <authorList>
            <person name="Myers G."/>
            <person name="Meyer A."/>
            <person name="Karagic N."/>
            <person name="Pippel M."/>
            <person name="Winkler S."/>
            <person name="Tracey A."/>
            <person name="Wood J."/>
            <person name="Formenti G."/>
            <person name="Howe K."/>
            <person name="Fedrigo O."/>
            <person name="Jarvis E.D."/>
        </authorList>
    </citation>
    <scope>NUCLEOTIDE SEQUENCE [LARGE SCALE GENOMIC DNA]</scope>
</reference>
<evidence type="ECO:0000256" key="1">
    <source>
        <dbReference type="ARBA" id="ARBA00004123"/>
    </source>
</evidence>
<feature type="compositionally biased region" description="Polar residues" evidence="8">
    <location>
        <begin position="430"/>
        <end position="452"/>
    </location>
</feature>
<keyword evidence="12" id="KW-1185">Reference proteome</keyword>
<dbReference type="InterPro" id="IPR000210">
    <property type="entry name" value="BTB/POZ_dom"/>
</dbReference>
<evidence type="ECO:0000256" key="8">
    <source>
        <dbReference type="SAM" id="MobiDB-lite"/>
    </source>
</evidence>
<dbReference type="RefSeq" id="XP_017555383.1">
    <property type="nucleotide sequence ID" value="XM_017699894.2"/>
</dbReference>
<dbReference type="InterPro" id="IPR036236">
    <property type="entry name" value="Znf_C2H2_sf"/>
</dbReference>
<dbReference type="OMA" id="REYGFLC"/>
<dbReference type="PROSITE" id="PS50157">
    <property type="entry name" value="ZINC_FINGER_C2H2_2"/>
    <property type="match status" value="3"/>
</dbReference>